<evidence type="ECO:0000313" key="1">
    <source>
        <dbReference type="EMBL" id="SLM09859.1"/>
    </source>
</evidence>
<name>A0A3P3XFX8_9SPIR</name>
<accession>A0A3P3XFX8</accession>
<sequence>MAIQPQIKNASAASDLLIAYESLKNADIQSADLFLERALKTDFEHPEVLFAMKCMQFWKEQLLNMPDTKNLLDRGDFLCASWKKFMVFLGHIGESFETTRYAFKRFIFGLALDQYLALPDEQKESLGAAIDLRLGRSRKATGDIETAIVHLERAAQSQRNDAAILSELADAYAMAGEARLSKALFREAFFIDPQAVEIDFLESEFILKIIENVRNLGYSGNDIAEWIPVYAEIWGVFNLKRELSTAEYNRISASARQIEIELRESPQRRSSLLPRLLNRYFWMADYLKAQGDEAGWHSVSLKIKILDQSIHALYVG</sequence>
<protein>
    <submittedName>
        <fullName evidence="1">Tetratricopeptide TPR_2 repeat-containing protein</fullName>
    </submittedName>
</protein>
<dbReference type="EMBL" id="FWDM01000002">
    <property type="protein sequence ID" value="SLM09859.1"/>
    <property type="molecule type" value="Genomic_DNA"/>
</dbReference>
<dbReference type="SUPFAM" id="SSF48452">
    <property type="entry name" value="TPR-like"/>
    <property type="match status" value="1"/>
</dbReference>
<dbReference type="Gene3D" id="1.25.40.10">
    <property type="entry name" value="Tetratricopeptide repeat domain"/>
    <property type="match status" value="1"/>
</dbReference>
<gene>
    <name evidence="1" type="ORF">SPIROBIBN47_100089</name>
</gene>
<proteinExistence type="predicted"/>
<dbReference type="InterPro" id="IPR011990">
    <property type="entry name" value="TPR-like_helical_dom_sf"/>
</dbReference>
<organism evidence="1">
    <name type="scientific">uncultured spirochete</name>
    <dbReference type="NCBI Taxonomy" id="156406"/>
    <lineage>
        <taxon>Bacteria</taxon>
        <taxon>Pseudomonadati</taxon>
        <taxon>Spirochaetota</taxon>
        <taxon>Spirochaetia</taxon>
        <taxon>Spirochaetales</taxon>
        <taxon>environmental samples</taxon>
    </lineage>
</organism>
<reference evidence="1" key="1">
    <citation type="submission" date="2017-02" db="EMBL/GenBank/DDBJ databases">
        <authorList>
            <person name="Regsiter A."/>
            <person name="William W."/>
        </authorList>
    </citation>
    <scope>NUCLEOTIDE SEQUENCE</scope>
    <source>
        <strain evidence="1">Bib</strain>
    </source>
</reference>
<dbReference type="AlphaFoldDB" id="A0A3P3XFX8"/>